<keyword evidence="2" id="KW-0325">Glycoprotein</keyword>
<keyword evidence="6" id="KW-1185">Reference proteome</keyword>
<accession>G7I7H6</accession>
<comment type="similarity">
    <text evidence="1">Belongs to the 'GDSL' lipolytic enzyme family.</text>
</comment>
<evidence type="ECO:0000313" key="6">
    <source>
        <dbReference type="Proteomes" id="UP000002051"/>
    </source>
</evidence>
<organism evidence="4 6">
    <name type="scientific">Medicago truncatula</name>
    <name type="common">Barrel medic</name>
    <name type="synonym">Medicago tribuloides</name>
    <dbReference type="NCBI Taxonomy" id="3880"/>
    <lineage>
        <taxon>Eukaryota</taxon>
        <taxon>Viridiplantae</taxon>
        <taxon>Streptophyta</taxon>
        <taxon>Embryophyta</taxon>
        <taxon>Tracheophyta</taxon>
        <taxon>Spermatophyta</taxon>
        <taxon>Magnoliopsida</taxon>
        <taxon>eudicotyledons</taxon>
        <taxon>Gunneridae</taxon>
        <taxon>Pentapetalae</taxon>
        <taxon>rosids</taxon>
        <taxon>fabids</taxon>
        <taxon>Fabales</taxon>
        <taxon>Fabaceae</taxon>
        <taxon>Papilionoideae</taxon>
        <taxon>50 kb inversion clade</taxon>
        <taxon>NPAAA clade</taxon>
        <taxon>Hologalegina</taxon>
        <taxon>IRL clade</taxon>
        <taxon>Trifolieae</taxon>
        <taxon>Medicago</taxon>
    </lineage>
</organism>
<sequence>MGSKYVVALHAVFFCMSLAVANSVDFSYPAAFNFGDSTSDTGGRVAAFGLPLPPHLTDRITSKLRLGDSGFAASSNPLHHASREVEDCWIKTGRSIFQLNATDLPFLNAYMDFFGLPNFHQGCNFAASGSTILPFLLFKARVLELLKFDEYVPAEDYFEKGLYISEIGRNDLTIAFYSQDLDQIIRLYDIGVRNFRIHNASPLGCLAHFISLFAAKAFNQYLQDFCSKLQGQYPDVNVTYVDIFTIKLDLIPIMACCGYGGPPLNYDSRVFCGETKVLNAHFTEAKNRYVASQILTGNYINTHLPENMSF</sequence>
<evidence type="ECO:0000313" key="4">
    <source>
        <dbReference type="EMBL" id="AES61312.1"/>
    </source>
</evidence>
<evidence type="ECO:0000313" key="5">
    <source>
        <dbReference type="EnsemblPlants" id="AES61312"/>
    </source>
</evidence>
<feature type="chain" id="PRO_5014571999" evidence="3">
    <location>
        <begin position="24"/>
        <end position="310"/>
    </location>
</feature>
<keyword evidence="3" id="KW-0732">Signal</keyword>
<dbReference type="InterPro" id="IPR036514">
    <property type="entry name" value="SGNH_hydro_sf"/>
</dbReference>
<dbReference type="GO" id="GO:0016788">
    <property type="term" value="F:hydrolase activity, acting on ester bonds"/>
    <property type="evidence" value="ECO:0007669"/>
    <property type="project" value="InterPro"/>
</dbReference>
<reference evidence="4 6" key="1">
    <citation type="journal article" date="2011" name="Nature">
        <title>The Medicago genome provides insight into the evolution of rhizobial symbioses.</title>
        <authorList>
            <person name="Young N.D."/>
            <person name="Debelle F."/>
            <person name="Oldroyd G.E."/>
            <person name="Geurts R."/>
            <person name="Cannon S.B."/>
            <person name="Udvardi M.K."/>
            <person name="Benedito V.A."/>
            <person name="Mayer K.F."/>
            <person name="Gouzy J."/>
            <person name="Schoof H."/>
            <person name="Van de Peer Y."/>
            <person name="Proost S."/>
            <person name="Cook D.R."/>
            <person name="Meyers B.C."/>
            <person name="Spannagl M."/>
            <person name="Cheung F."/>
            <person name="De Mita S."/>
            <person name="Krishnakumar V."/>
            <person name="Gundlach H."/>
            <person name="Zhou S."/>
            <person name="Mudge J."/>
            <person name="Bharti A.K."/>
            <person name="Murray J.D."/>
            <person name="Naoumkina M.A."/>
            <person name="Rosen B."/>
            <person name="Silverstein K.A."/>
            <person name="Tang H."/>
            <person name="Rombauts S."/>
            <person name="Zhao P.X."/>
            <person name="Zhou P."/>
            <person name="Barbe V."/>
            <person name="Bardou P."/>
            <person name="Bechner M."/>
            <person name="Bellec A."/>
            <person name="Berger A."/>
            <person name="Berges H."/>
            <person name="Bidwell S."/>
            <person name="Bisseling T."/>
            <person name="Choisne N."/>
            <person name="Couloux A."/>
            <person name="Denny R."/>
            <person name="Deshpande S."/>
            <person name="Dai X."/>
            <person name="Doyle J.J."/>
            <person name="Dudez A.M."/>
            <person name="Farmer A.D."/>
            <person name="Fouteau S."/>
            <person name="Franken C."/>
            <person name="Gibelin C."/>
            <person name="Gish J."/>
            <person name="Goldstein S."/>
            <person name="Gonzalez A.J."/>
            <person name="Green P.J."/>
            <person name="Hallab A."/>
            <person name="Hartog M."/>
            <person name="Hua A."/>
            <person name="Humphray S.J."/>
            <person name="Jeong D.H."/>
            <person name="Jing Y."/>
            <person name="Jocker A."/>
            <person name="Kenton S.M."/>
            <person name="Kim D.J."/>
            <person name="Klee K."/>
            <person name="Lai H."/>
            <person name="Lang C."/>
            <person name="Lin S."/>
            <person name="Macmil S.L."/>
            <person name="Magdelenat G."/>
            <person name="Matthews L."/>
            <person name="McCorrison J."/>
            <person name="Monaghan E.L."/>
            <person name="Mun J.H."/>
            <person name="Najar F.Z."/>
            <person name="Nicholson C."/>
            <person name="Noirot C."/>
            <person name="O'Bleness M."/>
            <person name="Paule C.R."/>
            <person name="Poulain J."/>
            <person name="Prion F."/>
            <person name="Qin B."/>
            <person name="Qu C."/>
            <person name="Retzel E.F."/>
            <person name="Riddle C."/>
            <person name="Sallet E."/>
            <person name="Samain S."/>
            <person name="Samson N."/>
            <person name="Sanders I."/>
            <person name="Saurat O."/>
            <person name="Scarpelli C."/>
            <person name="Schiex T."/>
            <person name="Segurens B."/>
            <person name="Severin A.J."/>
            <person name="Sherrier D.J."/>
            <person name="Shi R."/>
            <person name="Sims S."/>
            <person name="Singer S.R."/>
            <person name="Sinharoy S."/>
            <person name="Sterck L."/>
            <person name="Viollet A."/>
            <person name="Wang B.B."/>
            <person name="Wang K."/>
            <person name="Wang M."/>
            <person name="Wang X."/>
            <person name="Warfsmann J."/>
            <person name="Weissenbach J."/>
            <person name="White D.D."/>
            <person name="White J.D."/>
            <person name="Wiley G.B."/>
            <person name="Wincker P."/>
            <person name="Xing Y."/>
            <person name="Yang L."/>
            <person name="Yao Z."/>
            <person name="Ying F."/>
            <person name="Zhai J."/>
            <person name="Zhou L."/>
            <person name="Zuber A."/>
            <person name="Denarie J."/>
            <person name="Dixon R.A."/>
            <person name="May G.D."/>
            <person name="Schwartz D.C."/>
            <person name="Rogers J."/>
            <person name="Quetier F."/>
            <person name="Town C.D."/>
            <person name="Roe B.A."/>
        </authorList>
    </citation>
    <scope>NUCLEOTIDE SEQUENCE [LARGE SCALE GENOMIC DNA]</scope>
    <source>
        <strain evidence="4">A17</strain>
        <strain evidence="5 6">cv. Jemalong A17</strain>
    </source>
</reference>
<feature type="signal peptide" evidence="3">
    <location>
        <begin position="1"/>
        <end position="23"/>
    </location>
</feature>
<name>G7I7H6_MEDTR</name>
<proteinExistence type="inferred from homology"/>
<dbReference type="AlphaFoldDB" id="G7I7H6"/>
<dbReference type="Proteomes" id="UP000002051">
    <property type="component" value="Unassembled WGS sequence"/>
</dbReference>
<dbReference type="eggNOG" id="ENOG502QRTJ">
    <property type="taxonomic scope" value="Eukaryota"/>
</dbReference>
<reference evidence="5" key="3">
    <citation type="submission" date="2015-04" db="UniProtKB">
        <authorList>
            <consortium name="EnsemblPlants"/>
        </authorList>
    </citation>
    <scope>IDENTIFICATION</scope>
    <source>
        <strain evidence="5">cv. Jemalong A17</strain>
    </source>
</reference>
<dbReference type="EMBL" id="CM001217">
    <property type="protein sequence ID" value="AES61312.1"/>
    <property type="molecule type" value="Genomic_DNA"/>
</dbReference>
<dbReference type="Pfam" id="PF00657">
    <property type="entry name" value="Lipase_GDSL"/>
    <property type="match status" value="1"/>
</dbReference>
<dbReference type="PANTHER" id="PTHR22835">
    <property type="entry name" value="ZINC FINGER FYVE DOMAIN CONTAINING PROTEIN"/>
    <property type="match status" value="1"/>
</dbReference>
<dbReference type="InterPro" id="IPR001087">
    <property type="entry name" value="GDSL"/>
</dbReference>
<reference evidence="4 6" key="2">
    <citation type="journal article" date="2014" name="BMC Genomics">
        <title>An improved genome release (version Mt4.0) for the model legume Medicago truncatula.</title>
        <authorList>
            <person name="Tang H."/>
            <person name="Krishnakumar V."/>
            <person name="Bidwell S."/>
            <person name="Rosen B."/>
            <person name="Chan A."/>
            <person name="Zhou S."/>
            <person name="Gentzbittel L."/>
            <person name="Childs K.L."/>
            <person name="Yandell M."/>
            <person name="Gundlach H."/>
            <person name="Mayer K.F."/>
            <person name="Schwartz D.C."/>
            <person name="Town C.D."/>
        </authorList>
    </citation>
    <scope>GENOME REANNOTATION</scope>
    <source>
        <strain evidence="4">A17</strain>
        <strain evidence="5 6">cv. Jemalong A17</strain>
    </source>
</reference>
<evidence type="ECO:0000256" key="1">
    <source>
        <dbReference type="ARBA" id="ARBA00008668"/>
    </source>
</evidence>
<dbReference type="PANTHER" id="PTHR22835:SF536">
    <property type="entry name" value="OS05G0401000 PROTEIN"/>
    <property type="match status" value="1"/>
</dbReference>
<protein>
    <submittedName>
        <fullName evidence="4">GDSL-like lipase/acylhydrolase</fullName>
    </submittedName>
</protein>
<dbReference type="SUPFAM" id="SSF52266">
    <property type="entry name" value="SGNH hydrolase"/>
    <property type="match status" value="1"/>
</dbReference>
<dbReference type="PaxDb" id="3880-AES61312"/>
<dbReference type="HOGENOM" id="CLU_015101_2_0_1"/>
<dbReference type="Gene3D" id="3.40.50.1110">
    <property type="entry name" value="SGNH hydrolase"/>
    <property type="match status" value="1"/>
</dbReference>
<evidence type="ECO:0000256" key="3">
    <source>
        <dbReference type="SAM" id="SignalP"/>
    </source>
</evidence>
<evidence type="ECO:0000256" key="2">
    <source>
        <dbReference type="ARBA" id="ARBA00023180"/>
    </source>
</evidence>
<gene>
    <name evidence="4" type="ordered locus">MTR_1g082410</name>
</gene>
<dbReference type="OMA" id="REVEDCW"/>
<dbReference type="EnsemblPlants" id="AES61312">
    <property type="protein sequence ID" value="AES61312"/>
    <property type="gene ID" value="MTR_1g082410"/>
</dbReference>
<dbReference type="STRING" id="3880.G7I7H6"/>